<dbReference type="GO" id="GO:0005739">
    <property type="term" value="C:mitochondrion"/>
    <property type="evidence" value="ECO:0007669"/>
    <property type="project" value="TreeGrafter"/>
</dbReference>
<evidence type="ECO:0000256" key="11">
    <source>
        <dbReference type="SAM" id="MobiDB-lite"/>
    </source>
</evidence>
<feature type="compositionally biased region" description="Gly residues" evidence="11">
    <location>
        <begin position="135"/>
        <end position="151"/>
    </location>
</feature>
<evidence type="ECO:0000256" key="4">
    <source>
        <dbReference type="ARBA" id="ARBA00005254"/>
    </source>
</evidence>
<dbReference type="CDD" id="cd06558">
    <property type="entry name" value="crotonase-like"/>
    <property type="match status" value="1"/>
</dbReference>
<evidence type="ECO:0000256" key="9">
    <source>
        <dbReference type="ARBA" id="ARBA00023140"/>
    </source>
</evidence>
<evidence type="ECO:0000256" key="3">
    <source>
        <dbReference type="ARBA" id="ARBA00005005"/>
    </source>
</evidence>
<keyword evidence="5" id="KW-0276">Fatty acid metabolism</keyword>
<dbReference type="PANTHER" id="PTHR43149">
    <property type="entry name" value="ENOYL-COA HYDRATASE"/>
    <property type="match status" value="1"/>
</dbReference>
<dbReference type="EMBL" id="KE747844">
    <property type="protein sequence ID" value="RMZ74470.1"/>
    <property type="molecule type" value="Genomic_DNA"/>
</dbReference>
<dbReference type="SUPFAM" id="SSF52096">
    <property type="entry name" value="ClpP/crotonase"/>
    <property type="match status" value="1"/>
</dbReference>
<evidence type="ECO:0000256" key="5">
    <source>
        <dbReference type="ARBA" id="ARBA00022832"/>
    </source>
</evidence>
<reference evidence="13 14" key="1">
    <citation type="journal article" date="2014" name="PLoS ONE">
        <title>De novo Genome Assembly of the Fungal Plant Pathogen Pyrenophora semeniperda.</title>
        <authorList>
            <person name="Soliai M.M."/>
            <person name="Meyer S.E."/>
            <person name="Udall J.A."/>
            <person name="Elzinga D.E."/>
            <person name="Hermansen R.A."/>
            <person name="Bodily P.M."/>
            <person name="Hart A.A."/>
            <person name="Coleman C.E."/>
        </authorList>
    </citation>
    <scope>NUCLEOTIDE SEQUENCE [LARGE SCALE GENOMIC DNA]</scope>
    <source>
        <strain evidence="13 14">CCB06</strain>
        <tissue evidence="13">Mycelium</tissue>
    </source>
</reference>
<dbReference type="OrthoDB" id="21595at2759"/>
<evidence type="ECO:0000256" key="6">
    <source>
        <dbReference type="ARBA" id="ARBA00022990"/>
    </source>
</evidence>
<feature type="compositionally biased region" description="Pro residues" evidence="11">
    <location>
        <begin position="496"/>
        <end position="521"/>
    </location>
</feature>
<organism evidence="13 14">
    <name type="scientific">Pyrenophora seminiperda CCB06</name>
    <dbReference type="NCBI Taxonomy" id="1302712"/>
    <lineage>
        <taxon>Eukaryota</taxon>
        <taxon>Fungi</taxon>
        <taxon>Dikarya</taxon>
        <taxon>Ascomycota</taxon>
        <taxon>Pezizomycotina</taxon>
        <taxon>Dothideomycetes</taxon>
        <taxon>Pleosporomycetidae</taxon>
        <taxon>Pleosporales</taxon>
        <taxon>Pleosporineae</taxon>
        <taxon>Pleosporaceae</taxon>
        <taxon>Pyrenophora</taxon>
    </lineage>
</organism>
<feature type="compositionally biased region" description="Basic and acidic residues" evidence="11">
    <location>
        <begin position="477"/>
        <end position="487"/>
    </location>
</feature>
<feature type="compositionally biased region" description="Basic and acidic residues" evidence="11">
    <location>
        <begin position="269"/>
        <end position="281"/>
    </location>
</feature>
<evidence type="ECO:0000256" key="7">
    <source>
        <dbReference type="ARBA" id="ARBA00023026"/>
    </source>
</evidence>
<dbReference type="InterPro" id="IPR014748">
    <property type="entry name" value="Enoyl-CoA_hydra_C"/>
</dbReference>
<feature type="compositionally biased region" description="Polar residues" evidence="11">
    <location>
        <begin position="166"/>
        <end position="180"/>
    </location>
</feature>
<feature type="compositionally biased region" description="Basic and acidic residues" evidence="11">
    <location>
        <begin position="584"/>
        <end position="603"/>
    </location>
</feature>
<feature type="region of interest" description="Disordered" evidence="11">
    <location>
        <begin position="124"/>
        <end position="223"/>
    </location>
</feature>
<dbReference type="CDD" id="cd21210">
    <property type="entry name" value="CH_SCP1-like"/>
    <property type="match status" value="1"/>
</dbReference>
<evidence type="ECO:0000256" key="8">
    <source>
        <dbReference type="ARBA" id="ARBA00023098"/>
    </source>
</evidence>
<dbReference type="UniPathway" id="UPA00659"/>
<feature type="compositionally biased region" description="Basic and acidic residues" evidence="11">
    <location>
        <begin position="398"/>
        <end position="439"/>
    </location>
</feature>
<protein>
    <submittedName>
        <fullName evidence="13">Calponin</fullName>
    </submittedName>
</protein>
<evidence type="ECO:0000313" key="13">
    <source>
        <dbReference type="EMBL" id="RMZ74470.1"/>
    </source>
</evidence>
<keyword evidence="6" id="KW-0007">Acetylation</keyword>
<evidence type="ECO:0000256" key="1">
    <source>
        <dbReference type="ARBA" id="ARBA00004275"/>
    </source>
</evidence>
<dbReference type="InterPro" id="IPR036872">
    <property type="entry name" value="CH_dom_sf"/>
</dbReference>
<feature type="region of interest" description="Disordered" evidence="11">
    <location>
        <begin position="348"/>
        <end position="627"/>
    </location>
</feature>
<dbReference type="AlphaFoldDB" id="A0A3M7MJ10"/>
<feature type="region of interest" description="Disordered" evidence="11">
    <location>
        <begin position="261"/>
        <end position="281"/>
    </location>
</feature>
<dbReference type="InterPro" id="IPR045002">
    <property type="entry name" value="Ech1-like"/>
</dbReference>
<dbReference type="GO" id="GO:0051750">
    <property type="term" value="F:delta(3,5)-delta(2,4)-dienoyl-CoA isomerase activity"/>
    <property type="evidence" value="ECO:0007669"/>
    <property type="project" value="TreeGrafter"/>
</dbReference>
<keyword evidence="8" id="KW-0443">Lipid metabolism</keyword>
<dbReference type="InterPro" id="IPR029045">
    <property type="entry name" value="ClpP/crotonase-like_dom_sf"/>
</dbReference>
<evidence type="ECO:0000313" key="14">
    <source>
        <dbReference type="Proteomes" id="UP000265663"/>
    </source>
</evidence>
<dbReference type="FunFam" id="3.90.226.10:FF:000024">
    <property type="entry name" value="Delta3,5-delta2,4-dienoyl-CoA isomerase"/>
    <property type="match status" value="1"/>
</dbReference>
<dbReference type="GO" id="GO:0005777">
    <property type="term" value="C:peroxisome"/>
    <property type="evidence" value="ECO:0007669"/>
    <property type="project" value="UniProtKB-SubCell"/>
</dbReference>
<feature type="domain" description="Calponin-homology (CH)" evidence="12">
    <location>
        <begin position="15"/>
        <end position="120"/>
    </location>
</feature>
<dbReference type="Proteomes" id="UP000265663">
    <property type="component" value="Unassembled WGS sequence"/>
</dbReference>
<dbReference type="PANTHER" id="PTHR43149:SF1">
    <property type="entry name" value="DELTA(3,5)-DELTA(2,4)-DIENOYL-COA ISOMERASE, MITOCHONDRIAL"/>
    <property type="match status" value="1"/>
</dbReference>
<dbReference type="PROSITE" id="PS50021">
    <property type="entry name" value="CH"/>
    <property type="match status" value="1"/>
</dbReference>
<accession>A0A3M7MJ10</accession>
<comment type="similarity">
    <text evidence="4">Belongs to the enoyl-CoA hydratase/isomerase family.</text>
</comment>
<dbReference type="Gene3D" id="3.90.226.10">
    <property type="entry name" value="2-enoyl-CoA Hydratase, Chain A, domain 1"/>
    <property type="match status" value="1"/>
</dbReference>
<keyword evidence="7" id="KW-0843">Virulence</keyword>
<dbReference type="Pfam" id="PF00307">
    <property type="entry name" value="CH"/>
    <property type="match status" value="1"/>
</dbReference>
<proteinExistence type="inferred from homology"/>
<dbReference type="SUPFAM" id="SSF47576">
    <property type="entry name" value="Calponin-homology domain, CH-domain"/>
    <property type="match status" value="1"/>
</dbReference>
<comment type="pathway">
    <text evidence="3">Lipid metabolism; fatty acid beta-oxidation.</text>
</comment>
<dbReference type="InterPro" id="IPR003096">
    <property type="entry name" value="SM22_calponin"/>
</dbReference>
<feature type="compositionally biased region" description="Polar residues" evidence="11">
    <location>
        <begin position="198"/>
        <end position="208"/>
    </location>
</feature>
<keyword evidence="14" id="KW-1185">Reference proteome</keyword>
<evidence type="ECO:0000256" key="10">
    <source>
        <dbReference type="ARBA" id="ARBA00023235"/>
    </source>
</evidence>
<evidence type="ECO:0000256" key="2">
    <source>
        <dbReference type="ARBA" id="ARBA00004685"/>
    </source>
</evidence>
<keyword evidence="10" id="KW-0413">Isomerase</keyword>
<dbReference type="FunFam" id="1.10.12.10:FF:000004">
    <property type="entry name" value="Delta3,5-delta2,4-dienoyl-CoA isomerase"/>
    <property type="match status" value="1"/>
</dbReference>
<sequence length="997" mass="111605">MASDMRKLRMDRYTPKAANEVRSWIEDVLGERLPAGDLLDALKDGTVLCRLVNMAIPTPVRFKKSAMPFIQMENISHFLRACEQPPLNMPAHDRFLTVDLYEAKDPAQVLQCLGAFSRVANAKNPSSFPTTIGPKRGGGALSPSVTGGGGYTSTPLASPGFGRSRGPSTASNTSGSSTFNPLARPPAERTLSAARTGGSDTSYTSNGLPKSPPGGVSSWSKKVDEGSTAPAWNIHQYGYMGGASQGNQGIAFGARRQITSAGPHVPNLAEKERLRREKAAEEDRLRLQAEEAEHKRRIEREAEEERIRIEEEQKWEEETRKQQEAKQARLDQQKRQWEEQERRWKIEEEARLREEREAQAQLEAETRRKRAGSDARLKGQYLSQYQAEQASKPRSRRGSIDEPSAERDRIRELEQQLEEAKERERQYQAEREGRLQDKKVRSRSKSRTRERSKSRARPPPPPRAPSPQDSNVSWAQEDDRAYLRKQWDQTQRQAPRPLPEPAPPSLPTRPLPEPAARPLPDPAVYAKQSRTDRYLASNPAPAPQKPQNYIPPELTSTSEQRSEDARRAASQAKTKALGWASKSLLEREMERERERQKEWEESQRALQEASKDPNAGTGSGQSWDVNQYGYMGGDNQNKLGGIGSGKRQIIGPRPFGPRYRQRVDLFSYRFYLPALRDRQSTKKTIEKGRLRKERGEYVRERIRGTTLKEEKRRETIKMAEAYQKEFFNVTFPAEYVAHVEINRPEKMNAFKEVMWQNLHQIFNALSTDPSIRSVILTGAGPRAFTAGLDVNAASSDGPLASSATTDPARTANAIRRHILDFQACISSIEKCEKPVICVIHGIAYGLALDMSLACDIRVSTQDTKFSVKEVDIGIAADIGTLSRLPHAVGNASWVKDVALSARIFGSEEALRVGLVSSVYKDKNEAVAEGLKLASVIASKSPVAVLGTKEILNYSRDRTVEEGLRYTAVWNAAMLQTADVKSAMRSGIEKTKPKFSKL</sequence>
<keyword evidence="9" id="KW-0576">Peroxisome</keyword>
<dbReference type="Gene3D" id="1.10.418.10">
    <property type="entry name" value="Calponin-like domain"/>
    <property type="match status" value="1"/>
</dbReference>
<feature type="compositionally biased region" description="Basic and acidic residues" evidence="11">
    <location>
        <begin position="348"/>
        <end position="358"/>
    </location>
</feature>
<comment type="pathway">
    <text evidence="2">Mycotoxin biosynthesis.</text>
</comment>
<dbReference type="PRINTS" id="PR00888">
    <property type="entry name" value="SM22CALPONIN"/>
</dbReference>
<dbReference type="Pfam" id="PF00378">
    <property type="entry name" value="ECH_1"/>
    <property type="match status" value="1"/>
</dbReference>
<gene>
    <name evidence="13" type="ORF">GMOD_00003515</name>
</gene>
<comment type="subcellular location">
    <subcellularLocation>
        <location evidence="1">Peroxisome</location>
    </subcellularLocation>
</comment>
<dbReference type="InterPro" id="IPR001715">
    <property type="entry name" value="CH_dom"/>
</dbReference>
<evidence type="ECO:0000259" key="12">
    <source>
        <dbReference type="PROSITE" id="PS50021"/>
    </source>
</evidence>
<dbReference type="InterPro" id="IPR001753">
    <property type="entry name" value="Enoyl-CoA_hydra/iso"/>
</dbReference>
<name>A0A3M7MJ10_9PLEO</name>
<dbReference type="SMART" id="SM00033">
    <property type="entry name" value="CH"/>
    <property type="match status" value="1"/>
</dbReference>
<dbReference type="Gene3D" id="1.10.12.10">
    <property type="entry name" value="Lyase 2-enoyl-coa Hydratase, Chain A, domain 2"/>
    <property type="match status" value="1"/>
</dbReference>
<dbReference type="GO" id="GO:0006635">
    <property type="term" value="P:fatty acid beta-oxidation"/>
    <property type="evidence" value="ECO:0007669"/>
    <property type="project" value="UniProtKB-UniPathway"/>
</dbReference>